<protein>
    <submittedName>
        <fullName evidence="2">Uncharacterized protein</fullName>
    </submittedName>
</protein>
<name>A0A811K556_9BILA</name>
<dbReference type="EMBL" id="CAJFDH010000002">
    <property type="protein sequence ID" value="CAD5210482.1"/>
    <property type="molecule type" value="Genomic_DNA"/>
</dbReference>
<evidence type="ECO:0000313" key="3">
    <source>
        <dbReference type="Proteomes" id="UP000614601"/>
    </source>
</evidence>
<comment type="caution">
    <text evidence="2">The sequence shown here is derived from an EMBL/GenBank/DDBJ whole genome shotgun (WGS) entry which is preliminary data.</text>
</comment>
<keyword evidence="3" id="KW-1185">Reference proteome</keyword>
<dbReference type="OrthoDB" id="10632311at2759"/>
<proteinExistence type="predicted"/>
<accession>A0A811K556</accession>
<dbReference type="EMBL" id="CAJFCW020000002">
    <property type="protein sequence ID" value="CAG9091450.1"/>
    <property type="molecule type" value="Genomic_DNA"/>
</dbReference>
<gene>
    <name evidence="2" type="ORF">BOKJ2_LOCUS3216</name>
</gene>
<keyword evidence="1" id="KW-0472">Membrane</keyword>
<dbReference type="AlphaFoldDB" id="A0A811K556"/>
<feature type="transmembrane region" description="Helical" evidence="1">
    <location>
        <begin position="86"/>
        <end position="106"/>
    </location>
</feature>
<sequence>MSKRSLEDEDRVVERKRSILSRQRLNPDPMSRFVHYFYLQSFSKYKTLLKMMNVSKRTAGPINKLLNNCNLNICGNMVRFYDAKRINLLFTLCLTDAVHLLAHSYFAIRDVVMLRSAEPHYLESRCQRISPDGERVNLISRVLELIGCVNIFYTESPNIMNGLRNALKIDNLIIQNKMSFAKQLLYATESTNNEFLEVGGLSLLVKEPQTYSVLDCLPNGQLIKRSLKRLKINLSIVSHNALPMGSISRLVDNYTSLQTFSLLIKIPADTDDDQTHYIRPLFNELNYFVYNGIHVNVVVNVTVSKNTANQNDLLDSIMVNIKPHFIVGVEYTTHKCIDDSIYYNVNTKLIKAHICVSCTSCPLLAHEEWI</sequence>
<dbReference type="Proteomes" id="UP000783686">
    <property type="component" value="Unassembled WGS sequence"/>
</dbReference>
<keyword evidence="1" id="KW-1133">Transmembrane helix</keyword>
<reference evidence="2" key="1">
    <citation type="submission" date="2020-09" db="EMBL/GenBank/DDBJ databases">
        <authorList>
            <person name="Kikuchi T."/>
        </authorList>
    </citation>
    <scope>NUCLEOTIDE SEQUENCE</scope>
    <source>
        <strain evidence="2">SH1</strain>
    </source>
</reference>
<evidence type="ECO:0000313" key="2">
    <source>
        <dbReference type="EMBL" id="CAD5210482.1"/>
    </source>
</evidence>
<organism evidence="2 3">
    <name type="scientific">Bursaphelenchus okinawaensis</name>
    <dbReference type="NCBI Taxonomy" id="465554"/>
    <lineage>
        <taxon>Eukaryota</taxon>
        <taxon>Metazoa</taxon>
        <taxon>Ecdysozoa</taxon>
        <taxon>Nematoda</taxon>
        <taxon>Chromadorea</taxon>
        <taxon>Rhabditida</taxon>
        <taxon>Tylenchina</taxon>
        <taxon>Tylenchomorpha</taxon>
        <taxon>Aphelenchoidea</taxon>
        <taxon>Aphelenchoididae</taxon>
        <taxon>Bursaphelenchus</taxon>
    </lineage>
</organism>
<evidence type="ECO:0000256" key="1">
    <source>
        <dbReference type="SAM" id="Phobius"/>
    </source>
</evidence>
<keyword evidence="1" id="KW-0812">Transmembrane</keyword>
<dbReference type="Proteomes" id="UP000614601">
    <property type="component" value="Unassembled WGS sequence"/>
</dbReference>